<evidence type="ECO:0000256" key="4">
    <source>
        <dbReference type="HAMAP-Rule" id="MF_00995"/>
    </source>
</evidence>
<evidence type="ECO:0000256" key="2">
    <source>
        <dbReference type="ARBA" id="ARBA00022428"/>
    </source>
</evidence>
<dbReference type="PANTHER" id="PTHR37690:SF1">
    <property type="entry name" value="CHORISMATE DEHYDRATASE"/>
    <property type="match status" value="1"/>
</dbReference>
<dbReference type="GeneID" id="80349012"/>
<keyword evidence="3 4" id="KW-0456">Lyase</keyword>
<comment type="catalytic activity">
    <reaction evidence="4">
        <text>chorismate = 3-[(1-carboxyvinyl)-oxy]benzoate + H2O</text>
        <dbReference type="Rhea" id="RHEA:40051"/>
        <dbReference type="ChEBI" id="CHEBI:15377"/>
        <dbReference type="ChEBI" id="CHEBI:29748"/>
        <dbReference type="ChEBI" id="CHEBI:76981"/>
        <dbReference type="EC" id="4.2.1.151"/>
    </reaction>
</comment>
<dbReference type="GO" id="GO:0016836">
    <property type="term" value="F:hydro-lyase activity"/>
    <property type="evidence" value="ECO:0007669"/>
    <property type="project" value="UniProtKB-UniRule"/>
</dbReference>
<evidence type="ECO:0000313" key="6">
    <source>
        <dbReference type="Proteomes" id="UP000516173"/>
    </source>
</evidence>
<organism evidence="5 6">
    <name type="scientific">Nocardia wallacei</name>
    <dbReference type="NCBI Taxonomy" id="480035"/>
    <lineage>
        <taxon>Bacteria</taxon>
        <taxon>Bacillati</taxon>
        <taxon>Actinomycetota</taxon>
        <taxon>Actinomycetes</taxon>
        <taxon>Mycobacteriales</taxon>
        <taxon>Nocardiaceae</taxon>
        <taxon>Nocardia</taxon>
    </lineage>
</organism>
<dbReference type="EMBL" id="AP023396">
    <property type="protein sequence ID" value="BCK56784.1"/>
    <property type="molecule type" value="Genomic_DNA"/>
</dbReference>
<dbReference type="RefSeq" id="WP_187683796.1">
    <property type="nucleotide sequence ID" value="NZ_AP023396.1"/>
</dbReference>
<dbReference type="CDD" id="cd13634">
    <property type="entry name" value="PBP2_Sco4506"/>
    <property type="match status" value="1"/>
</dbReference>
<dbReference type="EC" id="4.2.1.151" evidence="4"/>
<dbReference type="UniPathway" id="UPA00079"/>
<comment type="similarity">
    <text evidence="4">Belongs to the MqnA/MqnD family. MqnA subfamily.</text>
</comment>
<reference evidence="5 6" key="1">
    <citation type="submission" date="2020-08" db="EMBL/GenBank/DDBJ databases">
        <title>Genome Sequencing of Nocardia wallacei strain FMUON74 and assembly.</title>
        <authorList>
            <person name="Toyokawa M."/>
            <person name="Uesaka K."/>
        </authorList>
    </citation>
    <scope>NUCLEOTIDE SEQUENCE [LARGE SCALE GENOMIC DNA]</scope>
    <source>
        <strain evidence="5 6">FMUON74</strain>
    </source>
</reference>
<dbReference type="Pfam" id="PF02621">
    <property type="entry name" value="VitK2_biosynth"/>
    <property type="match status" value="1"/>
</dbReference>
<sequence length="291" mass="32235">MRSVSGPGARHRHRTTVRQRPRVGHIDFLNWLPILWGLARTGNLIELDLVRGTPDDLSDALAAGSLDLGPISLVEYLSHTDELELLPDLAIGCDGPVMSCLIVSRVPLDRLDGVPVALSSTSRTSVRLARLLLSDYVGVRPRFFVSPPDPALMFTQAPAAVLIGDVALRTALFEAPERGLVVHDLGRMWREWTGLPFVFAVLGVRREFAVREPDSVRRVHADLLAARDVALAEMDELCERAARWEEFDADTLRRYYTGALDFDLGPRHLEGIAEFARRTGFRTDLTAALPA</sequence>
<dbReference type="Gene3D" id="3.40.190.10">
    <property type="entry name" value="Periplasmic binding protein-like II"/>
    <property type="match status" value="2"/>
</dbReference>
<proteinExistence type="inferred from homology"/>
<comment type="pathway">
    <text evidence="1 4">Quinol/quinone metabolism; menaquinone biosynthesis.</text>
</comment>
<dbReference type="AlphaFoldDB" id="A0A7G1KUF7"/>
<name>A0A7G1KUF7_9NOCA</name>
<accession>A0A7G1KUF7</accession>
<dbReference type="InterPro" id="IPR030868">
    <property type="entry name" value="MqnA"/>
</dbReference>
<dbReference type="HAMAP" id="MF_00995">
    <property type="entry name" value="MqnA"/>
    <property type="match status" value="1"/>
</dbReference>
<comment type="function">
    <text evidence="4">Catalyzes the dehydration of chorismate into 3-[(1-carboxyvinyl)oxy]benzoate, a step in the biosynthesis of menaquinone (MK, vitamin K2).</text>
</comment>
<evidence type="ECO:0000256" key="1">
    <source>
        <dbReference type="ARBA" id="ARBA00004863"/>
    </source>
</evidence>
<protein>
    <recommendedName>
        <fullName evidence="4">Chorismate dehydratase</fullName>
        <ecNumber evidence="4">4.2.1.151</ecNumber>
    </recommendedName>
    <alternativeName>
        <fullName evidence="4">Menaquinone biosynthetic enzyme MqnA</fullName>
    </alternativeName>
</protein>
<keyword evidence="2 4" id="KW-0474">Menaquinone biosynthesis</keyword>
<dbReference type="GO" id="GO:0009234">
    <property type="term" value="P:menaquinone biosynthetic process"/>
    <property type="evidence" value="ECO:0007669"/>
    <property type="project" value="UniProtKB-UniRule"/>
</dbReference>
<evidence type="ECO:0000313" key="5">
    <source>
        <dbReference type="EMBL" id="BCK56784.1"/>
    </source>
</evidence>
<dbReference type="InterPro" id="IPR003773">
    <property type="entry name" value="Menaquinone_biosynth"/>
</dbReference>
<dbReference type="SUPFAM" id="SSF53850">
    <property type="entry name" value="Periplasmic binding protein-like II"/>
    <property type="match status" value="1"/>
</dbReference>
<dbReference type="PANTHER" id="PTHR37690">
    <property type="entry name" value="CHORISMATE DEHYDRATASE"/>
    <property type="match status" value="1"/>
</dbReference>
<dbReference type="KEGG" id="nwl:NWFMUON74_45560"/>
<dbReference type="Proteomes" id="UP000516173">
    <property type="component" value="Chromosome"/>
</dbReference>
<evidence type="ECO:0000256" key="3">
    <source>
        <dbReference type="ARBA" id="ARBA00023239"/>
    </source>
</evidence>
<gene>
    <name evidence="4 5" type="primary">mqnA</name>
    <name evidence="5" type="ORF">NWFMUON74_45560</name>
</gene>
<keyword evidence="6" id="KW-1185">Reference proteome</keyword>